<protein>
    <recommendedName>
        <fullName evidence="2">Lipoyl-binding domain-containing protein</fullName>
    </recommendedName>
</protein>
<dbReference type="CDD" id="cd06850">
    <property type="entry name" value="biotinyl_domain"/>
    <property type="match status" value="1"/>
</dbReference>
<dbReference type="EMBL" id="BJYZ01000072">
    <property type="protein sequence ID" value="GEO43294.1"/>
    <property type="molecule type" value="Genomic_DNA"/>
</dbReference>
<proteinExistence type="predicted"/>
<comment type="caution">
    <text evidence="3">The sequence shown here is derived from an EMBL/GenBank/DDBJ whole genome shotgun (WGS) entry which is preliminary data.</text>
</comment>
<dbReference type="InterPro" id="IPR011053">
    <property type="entry name" value="Single_hybrid_motif"/>
</dbReference>
<dbReference type="OrthoDB" id="8226840at2"/>
<feature type="region of interest" description="Disordered" evidence="1">
    <location>
        <begin position="34"/>
        <end position="56"/>
    </location>
</feature>
<keyword evidence="4" id="KW-1185">Reference proteome</keyword>
<feature type="domain" description="Lipoyl-binding" evidence="2">
    <location>
        <begin position="60"/>
        <end position="131"/>
    </location>
</feature>
<evidence type="ECO:0000256" key="1">
    <source>
        <dbReference type="SAM" id="MobiDB-lite"/>
    </source>
</evidence>
<evidence type="ECO:0000313" key="3">
    <source>
        <dbReference type="EMBL" id="GEO43294.1"/>
    </source>
</evidence>
<dbReference type="Pfam" id="PF00364">
    <property type="entry name" value="Biotin_lipoyl"/>
    <property type="match status" value="1"/>
</dbReference>
<organism evidence="3 4">
    <name type="scientific">Skermanella aerolata</name>
    <dbReference type="NCBI Taxonomy" id="393310"/>
    <lineage>
        <taxon>Bacteria</taxon>
        <taxon>Pseudomonadati</taxon>
        <taxon>Pseudomonadota</taxon>
        <taxon>Alphaproteobacteria</taxon>
        <taxon>Rhodospirillales</taxon>
        <taxon>Azospirillaceae</taxon>
        <taxon>Skermanella</taxon>
    </lineage>
</organism>
<name>A0A512E3H9_9PROT</name>
<dbReference type="Proteomes" id="UP000321523">
    <property type="component" value="Unassembled WGS sequence"/>
</dbReference>
<evidence type="ECO:0000259" key="2">
    <source>
        <dbReference type="Pfam" id="PF00364"/>
    </source>
</evidence>
<dbReference type="RefSeq" id="WP_044437321.1">
    <property type="nucleotide sequence ID" value="NZ_BJYZ01000072.1"/>
</dbReference>
<dbReference type="SUPFAM" id="SSF51230">
    <property type="entry name" value="Single hybrid motif"/>
    <property type="match status" value="1"/>
</dbReference>
<dbReference type="Gene3D" id="2.40.50.100">
    <property type="match status" value="1"/>
</dbReference>
<gene>
    <name evidence="3" type="ORF">SAE02_74420</name>
</gene>
<dbReference type="AlphaFoldDB" id="A0A512E3H9"/>
<accession>A0A512E3H9</accession>
<evidence type="ECO:0000313" key="4">
    <source>
        <dbReference type="Proteomes" id="UP000321523"/>
    </source>
</evidence>
<sequence length="136" mass="14138">MTSPLDHVAEIAALLAATDIDCLELTGPAGHLRLRRGGEPEVTAGGTGDEPLSEDETVAMPSPGFGIFLRVHPLHEMPLVRSGDSVAAGQVLGFLKIGPLLIPVPAPRDGVVSDIVAHDGTLVGFGDTLFRFSPQP</sequence>
<reference evidence="3 4" key="1">
    <citation type="submission" date="2019-07" db="EMBL/GenBank/DDBJ databases">
        <title>Whole genome shotgun sequence of Skermanella aerolata NBRC 106429.</title>
        <authorList>
            <person name="Hosoyama A."/>
            <person name="Uohara A."/>
            <person name="Ohji S."/>
            <person name="Ichikawa N."/>
        </authorList>
    </citation>
    <scope>NUCLEOTIDE SEQUENCE [LARGE SCALE GENOMIC DNA]</scope>
    <source>
        <strain evidence="3 4">NBRC 106429</strain>
    </source>
</reference>
<dbReference type="InterPro" id="IPR000089">
    <property type="entry name" value="Biotin_lipoyl"/>
</dbReference>